<evidence type="ECO:0008006" key="3">
    <source>
        <dbReference type="Google" id="ProtNLM"/>
    </source>
</evidence>
<evidence type="ECO:0000313" key="1">
    <source>
        <dbReference type="EMBL" id="PDT05701.1"/>
    </source>
</evidence>
<evidence type="ECO:0000313" key="2">
    <source>
        <dbReference type="Proteomes" id="UP000220768"/>
    </source>
</evidence>
<dbReference type="Proteomes" id="UP000220768">
    <property type="component" value="Unassembled WGS sequence"/>
</dbReference>
<keyword evidence="2" id="KW-1185">Reference proteome</keyword>
<reference evidence="1 2" key="1">
    <citation type="submission" date="2017-09" db="EMBL/GenBank/DDBJ databases">
        <title>Comparative genomics of rhizobia isolated from Phaseolus vulgaris in China.</title>
        <authorList>
            <person name="Tong W."/>
        </authorList>
    </citation>
    <scope>NUCLEOTIDE SEQUENCE [LARGE SCALE GENOMIC DNA]</scope>
    <source>
        <strain evidence="1 2">C5</strain>
    </source>
</reference>
<accession>A0A2A6JHH9</accession>
<sequence>MAQVLGVVDIVWRGRNIPVEKGAKAKIGGMQNVVVTYGRKAGRAEEFVASEIEAVTALEKGQRYGNLWDTGEGELQAVCDTGQTFVWNDAFLTERPDITGGEGGKITLKWGGGEPEEILA</sequence>
<name>A0A2A6JHH9_9HYPH</name>
<proteinExistence type="predicted"/>
<gene>
    <name evidence="1" type="ORF">CO666_03605</name>
</gene>
<dbReference type="AlphaFoldDB" id="A0A2A6JHH9"/>
<comment type="caution">
    <text evidence="1">The sequence shown here is derived from an EMBL/GenBank/DDBJ whole genome shotgun (WGS) entry which is preliminary data.</text>
</comment>
<dbReference type="InterPro" id="IPR019596">
    <property type="entry name" value="Phage_Mu_GpM_tail_tub"/>
</dbReference>
<dbReference type="RefSeq" id="WP_097610773.1">
    <property type="nucleotide sequence ID" value="NZ_NWSV01000002.1"/>
</dbReference>
<organism evidence="1 2">
    <name type="scientific">Rhizobium chutanense</name>
    <dbReference type="NCBI Taxonomy" id="2035448"/>
    <lineage>
        <taxon>Bacteria</taxon>
        <taxon>Pseudomonadati</taxon>
        <taxon>Pseudomonadota</taxon>
        <taxon>Alphaproteobacteria</taxon>
        <taxon>Hyphomicrobiales</taxon>
        <taxon>Rhizobiaceae</taxon>
        <taxon>Rhizobium/Agrobacterium group</taxon>
        <taxon>Rhizobium</taxon>
    </lineage>
</organism>
<protein>
    <recommendedName>
        <fullName evidence="3">Phage tail protein</fullName>
    </recommendedName>
</protein>
<dbReference type="Pfam" id="PF10618">
    <property type="entry name" value="Tail_tube"/>
    <property type="match status" value="1"/>
</dbReference>
<dbReference type="EMBL" id="NWSV01000002">
    <property type="protein sequence ID" value="PDT05701.1"/>
    <property type="molecule type" value="Genomic_DNA"/>
</dbReference>